<evidence type="ECO:0000313" key="3">
    <source>
        <dbReference type="EMBL" id="GJM64395.1"/>
    </source>
</evidence>
<sequence>MNTHKINTSSNHNGIGIPLRFSKCIKYRITLFYIGLSCFFMLSCHQTDRLPQNDIARAIELPFKLSPNGHYFEKDGAPFFWLADTHWRLFAGADPRDLSAYFRIRKSNVVQVFYTMNWAKVNYRGDSAFFGKDPLQPDPAYLDAALKITQMAKDDDINICLVIGQPLKFDTYLNRIQEEDQAYAYGFTMGQAFKACSNVVWALGQDFEGVRPSLWKAVAEGVCDAYDDNFDYDGLAQWSNTLMSYHIGWESSTAVQFHDAPWLDFNMIQTSHMRQDNHSVYFWPWMGWQKTPVKPVLDAEPNYENHPIWKNNDESRFSSYDIRKAAYRSVFAGGAGISYGHNQIWPMRQNWQDSLYTEGAVQLQHLKNLILAFPYTDRIPDPDIVRSINPNDAHKIIGCRSEKGDYALIYVPTAEQDFELMLDWLGGRDYHFKWFDPQQGQYLNEKAGSMDAPEVHPYREFDRFRSPSRSLGMDWVLVIQAMAAQDPEVDA</sequence>
<proteinExistence type="predicted"/>
<dbReference type="Gene3D" id="3.20.20.80">
    <property type="entry name" value="Glycosidases"/>
    <property type="match status" value="1"/>
</dbReference>
<dbReference type="PANTHER" id="PTHR37836">
    <property type="entry name" value="LMO1036 PROTEIN"/>
    <property type="match status" value="1"/>
</dbReference>
<evidence type="ECO:0000259" key="1">
    <source>
        <dbReference type="Pfam" id="PF12904"/>
    </source>
</evidence>
<accession>A0AAN4W4G9</accession>
<name>A0AAN4W4G9_9BACT</name>
<comment type="caution">
    <text evidence="3">The sequence shown here is derived from an EMBL/GenBank/DDBJ whole genome shotgun (WGS) entry which is preliminary data.</text>
</comment>
<dbReference type="Pfam" id="PF13204">
    <property type="entry name" value="Apiosidase"/>
    <property type="match status" value="1"/>
</dbReference>
<protein>
    <recommendedName>
        <fullName evidence="5">DUF4038 domain-containing protein</fullName>
    </recommendedName>
</protein>
<keyword evidence="4" id="KW-1185">Reference proteome</keyword>
<reference evidence="3 4" key="1">
    <citation type="submission" date="2021-12" db="EMBL/GenBank/DDBJ databases">
        <title>Genome sequencing of bacteria with rrn-lacking chromosome and rrn-plasmid.</title>
        <authorList>
            <person name="Anda M."/>
            <person name="Iwasaki W."/>
        </authorList>
    </citation>
    <scope>NUCLEOTIDE SEQUENCE [LARGE SCALE GENOMIC DNA]</scope>
    <source>
        <strain evidence="3 4">NBRC 15940</strain>
    </source>
</reference>
<dbReference type="InterPro" id="IPR025277">
    <property type="entry name" value="Apiosidase-like_cat_dom"/>
</dbReference>
<dbReference type="RefSeq" id="WP_338239458.1">
    <property type="nucleotide sequence ID" value="NZ_BQKE01000005.1"/>
</dbReference>
<dbReference type="EMBL" id="BQKE01000005">
    <property type="protein sequence ID" value="GJM64395.1"/>
    <property type="molecule type" value="Genomic_DNA"/>
</dbReference>
<evidence type="ECO:0008006" key="5">
    <source>
        <dbReference type="Google" id="ProtNLM"/>
    </source>
</evidence>
<gene>
    <name evidence="3" type="ORF">PEDI_49470</name>
</gene>
<dbReference type="InterPro" id="IPR024749">
    <property type="entry name" value="Collagen-bd_put"/>
</dbReference>
<feature type="domain" description="Apiosidase-like catalytic" evidence="2">
    <location>
        <begin position="67"/>
        <end position="376"/>
    </location>
</feature>
<evidence type="ECO:0000259" key="2">
    <source>
        <dbReference type="Pfam" id="PF13204"/>
    </source>
</evidence>
<dbReference type="Pfam" id="PF12904">
    <property type="entry name" value="Collagen_bind_2"/>
    <property type="match status" value="1"/>
</dbReference>
<dbReference type="AlphaFoldDB" id="A0AAN4W4G9"/>
<dbReference type="Proteomes" id="UP001310022">
    <property type="component" value="Unassembled WGS sequence"/>
</dbReference>
<dbReference type="PANTHER" id="PTHR37836:SF3">
    <property type="entry name" value="ENDOGLUCANASE"/>
    <property type="match status" value="1"/>
</dbReference>
<evidence type="ECO:0000313" key="4">
    <source>
        <dbReference type="Proteomes" id="UP001310022"/>
    </source>
</evidence>
<organism evidence="3 4">
    <name type="scientific">Persicobacter diffluens</name>
    <dbReference type="NCBI Taxonomy" id="981"/>
    <lineage>
        <taxon>Bacteria</taxon>
        <taxon>Pseudomonadati</taxon>
        <taxon>Bacteroidota</taxon>
        <taxon>Cytophagia</taxon>
        <taxon>Cytophagales</taxon>
        <taxon>Persicobacteraceae</taxon>
        <taxon>Persicobacter</taxon>
    </lineage>
</organism>
<feature type="domain" description="Putative collagen-binding" evidence="1">
    <location>
        <begin position="379"/>
        <end position="480"/>
    </location>
</feature>